<dbReference type="SUPFAM" id="SSF47413">
    <property type="entry name" value="lambda repressor-like DNA-binding domains"/>
    <property type="match status" value="1"/>
</dbReference>
<name>A0ABR5ANX9_BACBA</name>
<accession>A0ABR5ANX9</accession>
<gene>
    <name evidence="2" type="ORF">SD77_3025</name>
</gene>
<dbReference type="RefSeq" id="WP_041114583.1">
    <property type="nucleotide sequence ID" value="NZ_JARLVI010000020.1"/>
</dbReference>
<dbReference type="GeneID" id="92778775"/>
<dbReference type="Proteomes" id="UP000031982">
    <property type="component" value="Unassembled WGS sequence"/>
</dbReference>
<feature type="domain" description="HTH cro/C1-type" evidence="1">
    <location>
        <begin position="14"/>
        <end position="64"/>
    </location>
</feature>
<dbReference type="InterPro" id="IPR010982">
    <property type="entry name" value="Lambda_DNA-bd_dom_sf"/>
</dbReference>
<evidence type="ECO:0000259" key="1">
    <source>
        <dbReference type="Pfam" id="PF13443"/>
    </source>
</evidence>
<comment type="caution">
    <text evidence="2">The sequence shown here is derived from an EMBL/GenBank/DDBJ whole genome shotgun (WGS) entry which is preliminary data.</text>
</comment>
<evidence type="ECO:0000313" key="2">
    <source>
        <dbReference type="EMBL" id="KIL72964.1"/>
    </source>
</evidence>
<reference evidence="2 3" key="1">
    <citation type="submission" date="2015-01" db="EMBL/GenBank/DDBJ databases">
        <title>Genome Assembly of Bacillus badius MTCC 1458.</title>
        <authorList>
            <person name="Verma A."/>
            <person name="Khatri I."/>
            <person name="Mual P."/>
            <person name="Subramanian S."/>
            <person name="Krishnamurthi S."/>
        </authorList>
    </citation>
    <scope>NUCLEOTIDE SEQUENCE [LARGE SCALE GENOMIC DNA]</scope>
    <source>
        <strain evidence="2 3">MTCC 1458</strain>
    </source>
</reference>
<dbReference type="EMBL" id="JXLP01000029">
    <property type="protein sequence ID" value="KIL72964.1"/>
    <property type="molecule type" value="Genomic_DNA"/>
</dbReference>
<evidence type="ECO:0000313" key="3">
    <source>
        <dbReference type="Proteomes" id="UP000031982"/>
    </source>
</evidence>
<dbReference type="Pfam" id="PF13443">
    <property type="entry name" value="HTH_26"/>
    <property type="match status" value="1"/>
</dbReference>
<protein>
    <recommendedName>
        <fullName evidence="1">HTH cro/C1-type domain-containing protein</fullName>
    </recommendedName>
</protein>
<sequence length="79" mass="9094">MFSFFGLGKPYKTKLGRFLEKRGMTATWLAEKAGLNRNTVNKLINETKGYSPKLTTIQKVMKAIREVDPTKKSEDFFDM</sequence>
<proteinExistence type="predicted"/>
<dbReference type="CDD" id="cd00093">
    <property type="entry name" value="HTH_XRE"/>
    <property type="match status" value="1"/>
</dbReference>
<dbReference type="InterPro" id="IPR001387">
    <property type="entry name" value="Cro/C1-type_HTH"/>
</dbReference>
<organism evidence="2 3">
    <name type="scientific">Bacillus badius</name>
    <dbReference type="NCBI Taxonomy" id="1455"/>
    <lineage>
        <taxon>Bacteria</taxon>
        <taxon>Bacillati</taxon>
        <taxon>Bacillota</taxon>
        <taxon>Bacilli</taxon>
        <taxon>Bacillales</taxon>
        <taxon>Bacillaceae</taxon>
        <taxon>Pseudobacillus</taxon>
    </lineage>
</organism>
<keyword evidence="3" id="KW-1185">Reference proteome</keyword>
<dbReference type="Gene3D" id="1.10.260.40">
    <property type="entry name" value="lambda repressor-like DNA-binding domains"/>
    <property type="match status" value="1"/>
</dbReference>